<feature type="transmembrane region" description="Helical" evidence="1">
    <location>
        <begin position="38"/>
        <end position="65"/>
    </location>
</feature>
<name>A0ABT0B861_9SPHN</name>
<keyword evidence="1" id="KW-0812">Transmembrane</keyword>
<dbReference type="Proteomes" id="UP001162880">
    <property type="component" value="Unassembled WGS sequence"/>
</dbReference>
<keyword evidence="1" id="KW-0472">Membrane</keyword>
<organism evidence="2 3">
    <name type="scientific">Novosphingobium album</name>
    <name type="common">ex Hu et al. 2023</name>
    <dbReference type="NCBI Taxonomy" id="2930093"/>
    <lineage>
        <taxon>Bacteria</taxon>
        <taxon>Pseudomonadati</taxon>
        <taxon>Pseudomonadota</taxon>
        <taxon>Alphaproteobacteria</taxon>
        <taxon>Sphingomonadales</taxon>
        <taxon>Sphingomonadaceae</taxon>
        <taxon>Novosphingobium</taxon>
    </lineage>
</organism>
<dbReference type="EMBL" id="JALHLE010000055">
    <property type="protein sequence ID" value="MCJ2181036.1"/>
    <property type="molecule type" value="Genomic_DNA"/>
</dbReference>
<comment type="caution">
    <text evidence="2">The sequence shown here is derived from an EMBL/GenBank/DDBJ whole genome shotgun (WGS) entry which is preliminary data.</text>
</comment>
<gene>
    <name evidence="2" type="ORF">MTR64_20930</name>
</gene>
<reference evidence="2" key="1">
    <citation type="submission" date="2022-03" db="EMBL/GenBank/DDBJ databases">
        <title>Identification of a novel bacterium isolated from mangrove sediments.</title>
        <authorList>
            <person name="Pan X."/>
        </authorList>
    </citation>
    <scope>NUCLEOTIDE SEQUENCE</scope>
    <source>
        <strain evidence="2">B2580</strain>
    </source>
</reference>
<accession>A0ABT0B861</accession>
<dbReference type="RefSeq" id="WP_243996482.1">
    <property type="nucleotide sequence ID" value="NZ_JALHLE010000055.1"/>
</dbReference>
<protein>
    <recommendedName>
        <fullName evidence="4">Branched-chain amino acid ABC transporter permease</fullName>
    </recommendedName>
</protein>
<proteinExistence type="predicted"/>
<sequence>MDRTAFWSALAITMIAGGPLPFILGAHGATLGGFAQYVLFASVLLGIGDYATGILGANAGVLMVVLHGTARLLTVALPAVVSFAAASVFQ</sequence>
<feature type="transmembrane region" description="Helical" evidence="1">
    <location>
        <begin position="72"/>
        <end position="89"/>
    </location>
</feature>
<keyword evidence="1" id="KW-1133">Transmembrane helix</keyword>
<evidence type="ECO:0008006" key="4">
    <source>
        <dbReference type="Google" id="ProtNLM"/>
    </source>
</evidence>
<evidence type="ECO:0000256" key="1">
    <source>
        <dbReference type="SAM" id="Phobius"/>
    </source>
</evidence>
<evidence type="ECO:0000313" key="3">
    <source>
        <dbReference type="Proteomes" id="UP001162880"/>
    </source>
</evidence>
<evidence type="ECO:0000313" key="2">
    <source>
        <dbReference type="EMBL" id="MCJ2181036.1"/>
    </source>
</evidence>
<keyword evidence="3" id="KW-1185">Reference proteome</keyword>